<organism evidence="1">
    <name type="scientific">Leptosiphonia brodiei</name>
    <dbReference type="NCBI Taxonomy" id="2608611"/>
    <lineage>
        <taxon>Eukaryota</taxon>
        <taxon>Rhodophyta</taxon>
        <taxon>Florideophyceae</taxon>
        <taxon>Rhodymeniophycidae</taxon>
        <taxon>Ceramiales</taxon>
        <taxon>Rhodomelaceae</taxon>
        <taxon>Polysiphonioideae</taxon>
        <taxon>Leptosiphonia</taxon>
    </lineage>
</organism>
<dbReference type="RefSeq" id="YP_009394433.1">
    <property type="nucleotide sequence ID" value="NC_035272.1"/>
</dbReference>
<geneLocation type="chloroplast" evidence="1"/>
<dbReference type="InterPro" id="IPR014710">
    <property type="entry name" value="RmlC-like_jellyroll"/>
</dbReference>
<proteinExistence type="predicted"/>
<evidence type="ECO:0000313" key="1">
    <source>
        <dbReference type="EMBL" id="ARW62995.1"/>
    </source>
</evidence>
<dbReference type="GeneID" id="33356288"/>
<dbReference type="Gene3D" id="2.60.120.10">
    <property type="entry name" value="Jelly Rolls"/>
    <property type="match status" value="1"/>
</dbReference>
<accession>A0A1Z1MB02</accession>
<gene>
    <name evidence="1" type="primary">ntcA</name>
</gene>
<sequence>MNWIIFFTTQKITYQVYKLNQSDSIVLKNTEEKNLDIIIILTGIISLAKIFCNKEVLPLAILNKNDIISQSKVQKTNYQITALKTSYVIKIKEQNLYQKNIKAIDKPYIIAYYQQTIEKYEETLSIINQQNKTKKILLFLLHIFWRFGSIHQYKIIISFKLTKNCISIMTATSINTVNKIIKKICMNKKKKINFIKIKNLKLI</sequence>
<keyword evidence="1" id="KW-0934">Plastid</keyword>
<name>A0A1Z1MB02_9FLOR</name>
<protein>
    <submittedName>
        <fullName evidence="1">Global nitrogen transcriptional regulator</fullName>
    </submittedName>
</protein>
<dbReference type="AlphaFoldDB" id="A0A1Z1MB02"/>
<keyword evidence="1" id="KW-0150">Chloroplast</keyword>
<dbReference type="EMBL" id="MF101425">
    <property type="protein sequence ID" value="ARW62995.1"/>
    <property type="molecule type" value="Genomic_DNA"/>
</dbReference>
<reference evidence="1" key="1">
    <citation type="journal article" date="2017" name="J. Phycol.">
        <title>Analysis of chloroplast genomes and a supermatrix inform reclassification of the Rhodomelaceae (Rhodophyta).</title>
        <authorList>
            <person name="Diaz-Tapia P."/>
            <person name="Maggs C.A."/>
            <person name="West J.A."/>
            <person name="Verbruggen H."/>
        </authorList>
    </citation>
    <scope>NUCLEOTIDE SEQUENCE</scope>
    <source>
        <strain evidence="1">PD516</strain>
    </source>
</reference>